<evidence type="ECO:0000313" key="2">
    <source>
        <dbReference type="Proteomes" id="UP001575105"/>
    </source>
</evidence>
<sequence length="497" mass="54941">MMNDEQLRRRMMGCWLGKAVGGTLGMPYEGVRQPLNLSYYDPVPTEMLPNDDLDAQVVYAFLLDQMSEPRVDRHVLSRAWQHIGMSPDEYGICKRNLKLGLVPPATGSYDNPFTRGMGAAIRTELWACFAPGQPELAAAYAWEDACMDHAGEGIHAAVFLAVLESLAFVEQDREVLLNRALAFLPRDSEVREAIENTRAWWRETSDWSAVQKRLAERYLNDNFTDVVINLGYIVLGWLAGEGDFGKSICAAVNAGQDTDCTGATLGALLGILDPTSIEAKWLEPIGNELVLSESVTGVDHPDTLEEFTDLVLDLRRRLANRAPAVDEPPQATSHLAIAAEMSFVDAAALPTLSSQPSMPADAEPVLLPGHDIHWPREQCRGEQVWVRYRVHLSESGPVKLLFNTPEPMRVWFDGRGVLARDGGAFVPAMHRAPADQVVILETEAGPHEIVAVMRRPSAPQALRWCVGLAHVKPEPLRDDWLVDAFVRPQHHAIASQG</sequence>
<dbReference type="EMBL" id="JBGUBD010000009">
    <property type="protein sequence ID" value="MFA9479532.1"/>
    <property type="molecule type" value="Genomic_DNA"/>
</dbReference>
<protein>
    <submittedName>
        <fullName evidence="1">ADP-ribosylglycohydrolase family protein</fullName>
    </submittedName>
</protein>
<accession>A0ABV4U9P6</accession>
<dbReference type="Proteomes" id="UP001575105">
    <property type="component" value="Unassembled WGS sequence"/>
</dbReference>
<dbReference type="Pfam" id="PF03747">
    <property type="entry name" value="ADP_ribosyl_GH"/>
    <property type="match status" value="1"/>
</dbReference>
<organism evidence="1 2">
    <name type="scientific">Natronomicrosphaera hydrolytica</name>
    <dbReference type="NCBI Taxonomy" id="3242702"/>
    <lineage>
        <taxon>Bacteria</taxon>
        <taxon>Pseudomonadati</taxon>
        <taxon>Planctomycetota</taxon>
        <taxon>Phycisphaerae</taxon>
        <taxon>Phycisphaerales</taxon>
        <taxon>Phycisphaeraceae</taxon>
        <taxon>Natronomicrosphaera</taxon>
    </lineage>
</organism>
<dbReference type="SUPFAM" id="SSF101478">
    <property type="entry name" value="ADP-ribosylglycohydrolase"/>
    <property type="match status" value="1"/>
</dbReference>
<name>A0ABV4U9P6_9BACT</name>
<evidence type="ECO:0000313" key="1">
    <source>
        <dbReference type="EMBL" id="MFA9479532.1"/>
    </source>
</evidence>
<gene>
    <name evidence="1" type="ORF">ACERK3_14680</name>
</gene>
<keyword evidence="2" id="KW-1185">Reference proteome</keyword>
<comment type="caution">
    <text evidence="1">The sequence shown here is derived from an EMBL/GenBank/DDBJ whole genome shotgun (WGS) entry which is preliminary data.</text>
</comment>
<dbReference type="InterPro" id="IPR036705">
    <property type="entry name" value="Ribosyl_crysJ1_sf"/>
</dbReference>
<dbReference type="InterPro" id="IPR005502">
    <property type="entry name" value="Ribosyl_crysJ1"/>
</dbReference>
<dbReference type="Gene3D" id="1.10.4080.10">
    <property type="entry name" value="ADP-ribosylation/Crystallin J1"/>
    <property type="match status" value="1"/>
</dbReference>
<reference evidence="1 2" key="1">
    <citation type="submission" date="2024-08" db="EMBL/GenBank/DDBJ databases">
        <title>Whole-genome sequencing of halo(alkali)philic microorganisms from hypersaline lakes.</title>
        <authorList>
            <person name="Sorokin D.Y."/>
            <person name="Merkel A.Y."/>
            <person name="Messina E."/>
            <person name="Yakimov M."/>
        </authorList>
    </citation>
    <scope>NUCLEOTIDE SEQUENCE [LARGE SCALE GENOMIC DNA]</scope>
    <source>
        <strain evidence="1 2">AB-hyl4</strain>
    </source>
</reference>
<dbReference type="RefSeq" id="WP_425346451.1">
    <property type="nucleotide sequence ID" value="NZ_JBGUBD010000009.1"/>
</dbReference>
<proteinExistence type="predicted"/>